<keyword evidence="3" id="KW-1185">Reference proteome</keyword>
<gene>
    <name evidence="2" type="ORF">CLV51_1021075</name>
</gene>
<feature type="chain" id="PRO_5015142328" evidence="1">
    <location>
        <begin position="21"/>
        <end position="150"/>
    </location>
</feature>
<evidence type="ECO:0000313" key="2">
    <source>
        <dbReference type="EMBL" id="PSL48211.1"/>
    </source>
</evidence>
<feature type="signal peptide" evidence="1">
    <location>
        <begin position="1"/>
        <end position="20"/>
    </location>
</feature>
<evidence type="ECO:0000313" key="3">
    <source>
        <dbReference type="Proteomes" id="UP000240971"/>
    </source>
</evidence>
<sequence>MKTLIITAVFIMGCATRVIAQNPVHWKYSSEKLADRTFQVHLTATIDDGWHVFSQVQPPDAVAAPSQIKFTHNPLIQLQGKIKEVGKREVYENREIGISAYQYAATLDFVQIVQLKTNAKIYIQGTIVFMACTNESCLPPMTVPFTLQLQ</sequence>
<reference evidence="2 3" key="1">
    <citation type="submission" date="2018-03" db="EMBL/GenBank/DDBJ databases">
        <title>Genomic Encyclopedia of Archaeal and Bacterial Type Strains, Phase II (KMG-II): from individual species to whole genera.</title>
        <authorList>
            <person name="Goeker M."/>
        </authorList>
    </citation>
    <scope>NUCLEOTIDE SEQUENCE [LARGE SCALE GENOMIC DNA]</scope>
    <source>
        <strain evidence="2 3">DSM 24859</strain>
    </source>
</reference>
<protein>
    <submittedName>
        <fullName evidence="2">Disulfide bond corrector protein DsbC</fullName>
    </submittedName>
</protein>
<keyword evidence="1" id="KW-0732">Signal</keyword>
<dbReference type="EMBL" id="PYAW01000002">
    <property type="protein sequence ID" value="PSL48211.1"/>
    <property type="molecule type" value="Genomic_DNA"/>
</dbReference>
<evidence type="ECO:0000256" key="1">
    <source>
        <dbReference type="SAM" id="SignalP"/>
    </source>
</evidence>
<comment type="caution">
    <text evidence="2">The sequence shown here is derived from an EMBL/GenBank/DDBJ whole genome shotgun (WGS) entry which is preliminary data.</text>
</comment>
<dbReference type="OrthoDB" id="767251at2"/>
<organism evidence="2 3">
    <name type="scientific">Chitinophaga niastensis</name>
    <dbReference type="NCBI Taxonomy" id="536980"/>
    <lineage>
        <taxon>Bacteria</taxon>
        <taxon>Pseudomonadati</taxon>
        <taxon>Bacteroidota</taxon>
        <taxon>Chitinophagia</taxon>
        <taxon>Chitinophagales</taxon>
        <taxon>Chitinophagaceae</taxon>
        <taxon>Chitinophaga</taxon>
    </lineage>
</organism>
<dbReference type="RefSeq" id="WP_158267016.1">
    <property type="nucleotide sequence ID" value="NZ_PYAW01000002.1"/>
</dbReference>
<name>A0A2P8HPS5_CHINA</name>
<dbReference type="Proteomes" id="UP000240971">
    <property type="component" value="Unassembled WGS sequence"/>
</dbReference>
<dbReference type="AlphaFoldDB" id="A0A2P8HPS5"/>
<accession>A0A2P8HPS5</accession>
<proteinExistence type="predicted"/>